<sequence>MKAYQVSINEAIAALATNTAVPFTVLLQHGSLQVEYFKPDTIDTQTPHKQDELYIVASGSGTFNRDGVRTVFTAGEVIFVPAGMEHRFENFSTDFATWVIFYGPQGGETA</sequence>
<feature type="domain" description="Cupin type-2" evidence="1">
    <location>
        <begin position="37"/>
        <end position="99"/>
    </location>
</feature>
<dbReference type="AlphaFoldDB" id="A0A8J8JTL1"/>
<dbReference type="EMBL" id="WHPF01000003">
    <property type="protein sequence ID" value="NNV54724.1"/>
    <property type="molecule type" value="Genomic_DNA"/>
</dbReference>
<evidence type="ECO:0000259" key="1">
    <source>
        <dbReference type="Pfam" id="PF07883"/>
    </source>
</evidence>
<dbReference type="InterPro" id="IPR011051">
    <property type="entry name" value="RmlC_Cupin_sf"/>
</dbReference>
<dbReference type="Proteomes" id="UP000598971">
    <property type="component" value="Unassembled WGS sequence"/>
</dbReference>
<proteinExistence type="predicted"/>
<dbReference type="InterPro" id="IPR014710">
    <property type="entry name" value="RmlC-like_jellyroll"/>
</dbReference>
<evidence type="ECO:0000313" key="3">
    <source>
        <dbReference type="Proteomes" id="UP000598971"/>
    </source>
</evidence>
<gene>
    <name evidence="2" type="ORF">GD597_04560</name>
</gene>
<comment type="caution">
    <text evidence="2">The sequence shown here is derived from an EMBL/GenBank/DDBJ whole genome shotgun (WGS) entry which is preliminary data.</text>
</comment>
<evidence type="ECO:0000313" key="2">
    <source>
        <dbReference type="EMBL" id="NNV54724.1"/>
    </source>
</evidence>
<dbReference type="RefSeq" id="WP_171606651.1">
    <property type="nucleotide sequence ID" value="NZ_WHPF01000003.1"/>
</dbReference>
<dbReference type="SUPFAM" id="SSF51182">
    <property type="entry name" value="RmlC-like cupins"/>
    <property type="match status" value="1"/>
</dbReference>
<reference evidence="2" key="1">
    <citation type="submission" date="2019-10" db="EMBL/GenBank/DDBJ databases">
        <title>Draft genome sequence of Panacibacter sp. KCS-6.</title>
        <authorList>
            <person name="Yim K.J."/>
        </authorList>
    </citation>
    <scope>NUCLEOTIDE SEQUENCE</scope>
    <source>
        <strain evidence="2">KCS-6</strain>
    </source>
</reference>
<dbReference type="Pfam" id="PF07883">
    <property type="entry name" value="Cupin_2"/>
    <property type="match status" value="1"/>
</dbReference>
<dbReference type="Gene3D" id="2.60.120.10">
    <property type="entry name" value="Jelly Rolls"/>
    <property type="match status" value="1"/>
</dbReference>
<name>A0A8J8JTL1_9BACT</name>
<keyword evidence="3" id="KW-1185">Reference proteome</keyword>
<protein>
    <submittedName>
        <fullName evidence="2">Cupin domain-containing protein</fullName>
    </submittedName>
</protein>
<dbReference type="InterPro" id="IPR013096">
    <property type="entry name" value="Cupin_2"/>
</dbReference>
<organism evidence="2 3">
    <name type="scientific">Limnovirga soli</name>
    <dbReference type="NCBI Taxonomy" id="2656915"/>
    <lineage>
        <taxon>Bacteria</taxon>
        <taxon>Pseudomonadati</taxon>
        <taxon>Bacteroidota</taxon>
        <taxon>Chitinophagia</taxon>
        <taxon>Chitinophagales</taxon>
        <taxon>Chitinophagaceae</taxon>
        <taxon>Limnovirga</taxon>
    </lineage>
</organism>
<accession>A0A8J8JTL1</accession>